<evidence type="ECO:0000313" key="2">
    <source>
        <dbReference type="Proteomes" id="UP001215216"/>
    </source>
</evidence>
<organism evidence="1 2">
    <name type="scientific">Arcanobacterium canis</name>
    <dbReference type="NCBI Taxonomy" id="999183"/>
    <lineage>
        <taxon>Bacteria</taxon>
        <taxon>Bacillati</taxon>
        <taxon>Actinomycetota</taxon>
        <taxon>Actinomycetes</taxon>
        <taxon>Actinomycetales</taxon>
        <taxon>Actinomycetaceae</taxon>
        <taxon>Arcanobacterium</taxon>
    </lineage>
</organism>
<dbReference type="PANTHER" id="PTHR48100">
    <property type="entry name" value="BROAD-SPECIFICITY PHOSPHATASE YOR283W-RELATED"/>
    <property type="match status" value="1"/>
</dbReference>
<dbReference type="SUPFAM" id="SSF53254">
    <property type="entry name" value="Phosphoglycerate mutase-like"/>
    <property type="match status" value="1"/>
</dbReference>
<sequence length="203" mass="21873">MRLHLIRHGQTEANESLIMDTRFPGANLTQCGREQALTLPSRLSGENITSLSMSNLPRTHQTIAPLAQALGITPVERPGLAEIDAGEWDGTPIPETGGQYLQIVARWLGGEMDLPLAGGTTGHEVKERFDREIEAIEATGAQVAALVAHGAVIPFWVMATTGAPSIEFFTEHRLKNTDIVTVEGSSAMGYRLVAWAEEPYSAG</sequence>
<dbReference type="InterPro" id="IPR029033">
    <property type="entry name" value="His_PPase_superfam"/>
</dbReference>
<dbReference type="InterPro" id="IPR050275">
    <property type="entry name" value="PGM_Phosphatase"/>
</dbReference>
<dbReference type="EC" id="3.1.3.-" evidence="1"/>
<dbReference type="Proteomes" id="UP001215216">
    <property type="component" value="Chromosome"/>
</dbReference>
<dbReference type="Gene3D" id="3.40.50.1240">
    <property type="entry name" value="Phosphoglycerate mutase-like"/>
    <property type="match status" value="1"/>
</dbReference>
<dbReference type="PROSITE" id="PS00175">
    <property type="entry name" value="PG_MUTASE"/>
    <property type="match status" value="1"/>
</dbReference>
<name>A0ABY8G241_9ACTO</name>
<dbReference type="InterPro" id="IPR013078">
    <property type="entry name" value="His_Pase_superF_clade-1"/>
</dbReference>
<dbReference type="Pfam" id="PF00300">
    <property type="entry name" value="His_Phos_1"/>
    <property type="match status" value="1"/>
</dbReference>
<proteinExistence type="predicted"/>
<protein>
    <submittedName>
        <fullName evidence="1">Histidine phosphatase family protein</fullName>
        <ecNumber evidence="1">3.1.3.-</ecNumber>
    </submittedName>
</protein>
<keyword evidence="1" id="KW-0378">Hydrolase</keyword>
<dbReference type="GO" id="GO:0016787">
    <property type="term" value="F:hydrolase activity"/>
    <property type="evidence" value="ECO:0007669"/>
    <property type="project" value="UniProtKB-KW"/>
</dbReference>
<evidence type="ECO:0000313" key="1">
    <source>
        <dbReference type="EMBL" id="WFM82739.1"/>
    </source>
</evidence>
<accession>A0ABY8G241</accession>
<dbReference type="EMBL" id="CP121208">
    <property type="protein sequence ID" value="WFM82739.1"/>
    <property type="molecule type" value="Genomic_DNA"/>
</dbReference>
<dbReference type="InterPro" id="IPR001345">
    <property type="entry name" value="PG/BPGM_mutase_AS"/>
</dbReference>
<reference evidence="1 2" key="1">
    <citation type="submission" date="2023-03" db="EMBL/GenBank/DDBJ databases">
        <title>Complete genome of Arcanobacterium canis strain DSM 25104 isolated in 2010 from a canine otitis externa in Germany.</title>
        <authorList>
            <person name="Borowiak M."/>
            <person name="Kreitlow A."/>
            <person name="Malorny B."/>
            <person name="Laemmler C."/>
            <person name="Prenger-Berninghoff E."/>
            <person name="Ploetz M."/>
            <person name="Abdulmawjood A."/>
        </authorList>
    </citation>
    <scope>NUCLEOTIDE SEQUENCE [LARGE SCALE GENOMIC DNA]</scope>
    <source>
        <strain evidence="1 2">DSM 25104</strain>
    </source>
</reference>
<dbReference type="SMART" id="SM00855">
    <property type="entry name" value="PGAM"/>
    <property type="match status" value="1"/>
</dbReference>
<dbReference type="CDD" id="cd07067">
    <property type="entry name" value="HP_PGM_like"/>
    <property type="match status" value="1"/>
</dbReference>
<gene>
    <name evidence="1" type="ORF">P7079_04845</name>
</gene>
<keyword evidence="2" id="KW-1185">Reference proteome</keyword>
<dbReference type="RefSeq" id="WP_278012165.1">
    <property type="nucleotide sequence ID" value="NZ_CP121208.1"/>
</dbReference>
<dbReference type="PANTHER" id="PTHR48100:SF58">
    <property type="entry name" value="PE-PGRS FAMILY PROTEIN PE_PGRS11"/>
    <property type="match status" value="1"/>
</dbReference>